<reference evidence="8 9" key="1">
    <citation type="journal article" date="2018" name="Science">
        <title>The opium poppy genome and morphinan production.</title>
        <authorList>
            <person name="Guo L."/>
            <person name="Winzer T."/>
            <person name="Yang X."/>
            <person name="Li Y."/>
            <person name="Ning Z."/>
            <person name="He Z."/>
            <person name="Teodor R."/>
            <person name="Lu Y."/>
            <person name="Bowser T.A."/>
            <person name="Graham I.A."/>
            <person name="Ye K."/>
        </authorList>
    </citation>
    <scope>NUCLEOTIDE SEQUENCE [LARGE SCALE GENOMIC DNA]</scope>
    <source>
        <strain evidence="9">cv. HN1</strain>
        <tissue evidence="8">Leaves</tissue>
    </source>
</reference>
<evidence type="ECO:0000256" key="6">
    <source>
        <dbReference type="SAM" id="Phobius"/>
    </source>
</evidence>
<keyword evidence="9" id="KW-1185">Reference proteome</keyword>
<evidence type="ECO:0000256" key="3">
    <source>
        <dbReference type="ARBA" id="ARBA00022741"/>
    </source>
</evidence>
<dbReference type="EMBL" id="CM010722">
    <property type="protein sequence ID" value="RZC72627.1"/>
    <property type="molecule type" value="Genomic_DNA"/>
</dbReference>
<proteinExistence type="predicted"/>
<dbReference type="InterPro" id="IPR001245">
    <property type="entry name" value="Ser-Thr/Tyr_kinase_cat_dom"/>
</dbReference>
<evidence type="ECO:0000256" key="4">
    <source>
        <dbReference type="ARBA" id="ARBA00022777"/>
    </source>
</evidence>
<gene>
    <name evidence="8" type="ORF">C5167_048111</name>
</gene>
<dbReference type="AlphaFoldDB" id="A0A4Y7KIE4"/>
<organism evidence="8 9">
    <name type="scientific">Papaver somniferum</name>
    <name type="common">Opium poppy</name>
    <dbReference type="NCBI Taxonomy" id="3469"/>
    <lineage>
        <taxon>Eukaryota</taxon>
        <taxon>Viridiplantae</taxon>
        <taxon>Streptophyta</taxon>
        <taxon>Embryophyta</taxon>
        <taxon>Tracheophyta</taxon>
        <taxon>Spermatophyta</taxon>
        <taxon>Magnoliopsida</taxon>
        <taxon>Ranunculales</taxon>
        <taxon>Papaveraceae</taxon>
        <taxon>Papaveroideae</taxon>
        <taxon>Papaver</taxon>
    </lineage>
</organism>
<dbReference type="Gramene" id="RZC72627">
    <property type="protein sequence ID" value="RZC72627"/>
    <property type="gene ID" value="C5167_048111"/>
</dbReference>
<evidence type="ECO:0000256" key="2">
    <source>
        <dbReference type="ARBA" id="ARBA00022679"/>
    </source>
</evidence>
<keyword evidence="6" id="KW-0472">Membrane</keyword>
<keyword evidence="6" id="KW-0812">Transmembrane</keyword>
<keyword evidence="2" id="KW-0808">Transferase</keyword>
<evidence type="ECO:0000256" key="1">
    <source>
        <dbReference type="ARBA" id="ARBA00022527"/>
    </source>
</evidence>
<dbReference type="PANTHER" id="PTHR11584:SF369">
    <property type="entry name" value="MITOGEN-ACTIVATED PROTEIN KINASE KINASE KINASE 19-RELATED"/>
    <property type="match status" value="1"/>
</dbReference>
<dbReference type="GO" id="GO:0004674">
    <property type="term" value="F:protein serine/threonine kinase activity"/>
    <property type="evidence" value="ECO:0007669"/>
    <property type="project" value="UniProtKB-KW"/>
</dbReference>
<feature type="transmembrane region" description="Helical" evidence="6">
    <location>
        <begin position="19"/>
        <end position="39"/>
    </location>
</feature>
<name>A0A4Y7KIE4_PAPSO</name>
<dbReference type="STRING" id="3469.A0A4Y7KIE4"/>
<evidence type="ECO:0000259" key="7">
    <source>
        <dbReference type="PROSITE" id="PS50011"/>
    </source>
</evidence>
<evidence type="ECO:0000313" key="9">
    <source>
        <dbReference type="Proteomes" id="UP000316621"/>
    </source>
</evidence>
<dbReference type="PANTHER" id="PTHR11584">
    <property type="entry name" value="SERINE/THREONINE PROTEIN KINASE"/>
    <property type="match status" value="1"/>
</dbReference>
<dbReference type="Gene3D" id="1.10.510.10">
    <property type="entry name" value="Transferase(Phosphotransferase) domain 1"/>
    <property type="match status" value="1"/>
</dbReference>
<dbReference type="Pfam" id="PF07714">
    <property type="entry name" value="PK_Tyr_Ser-Thr"/>
    <property type="match status" value="1"/>
</dbReference>
<protein>
    <recommendedName>
        <fullName evidence="7">Protein kinase domain-containing protein</fullName>
    </recommendedName>
</protein>
<keyword evidence="1" id="KW-0723">Serine/threonine-protein kinase</keyword>
<sequence>MLVVVMQIEIGGDLTEICGWRFCFLLLLVVYFLASYIAAKLSATTTMFNSTNITSTTTKSMKGTPYWMDPKDILQTRHSFSSDIWSFGCTMIEMGTGTLESTVLRAHA</sequence>
<dbReference type="InterPro" id="IPR011009">
    <property type="entry name" value="Kinase-like_dom_sf"/>
</dbReference>
<dbReference type="SUPFAM" id="SSF56112">
    <property type="entry name" value="Protein kinase-like (PK-like)"/>
    <property type="match status" value="1"/>
</dbReference>
<keyword evidence="5" id="KW-0067">ATP-binding</keyword>
<keyword evidence="4" id="KW-0418">Kinase</keyword>
<accession>A0A4Y7KIE4</accession>
<dbReference type="InterPro" id="IPR000719">
    <property type="entry name" value="Prot_kinase_dom"/>
</dbReference>
<feature type="domain" description="Protein kinase" evidence="7">
    <location>
        <begin position="1"/>
        <end position="108"/>
    </location>
</feature>
<evidence type="ECO:0000313" key="8">
    <source>
        <dbReference type="EMBL" id="RZC72627.1"/>
    </source>
</evidence>
<keyword evidence="3" id="KW-0547">Nucleotide-binding</keyword>
<dbReference type="GO" id="GO:0005524">
    <property type="term" value="F:ATP binding"/>
    <property type="evidence" value="ECO:0007669"/>
    <property type="project" value="UniProtKB-KW"/>
</dbReference>
<dbReference type="PROSITE" id="PS50011">
    <property type="entry name" value="PROTEIN_KINASE_DOM"/>
    <property type="match status" value="1"/>
</dbReference>
<evidence type="ECO:0000256" key="5">
    <source>
        <dbReference type="ARBA" id="ARBA00022840"/>
    </source>
</evidence>
<keyword evidence="6" id="KW-1133">Transmembrane helix</keyword>
<dbReference type="Proteomes" id="UP000316621">
    <property type="component" value="Chromosome 8"/>
</dbReference>